<feature type="region of interest" description="Disordered" evidence="2">
    <location>
        <begin position="169"/>
        <end position="199"/>
    </location>
</feature>
<feature type="compositionally biased region" description="Basic and acidic residues" evidence="2">
    <location>
        <begin position="172"/>
        <end position="182"/>
    </location>
</feature>
<dbReference type="Proteomes" id="UP000799776">
    <property type="component" value="Unassembled WGS sequence"/>
</dbReference>
<evidence type="ECO:0000256" key="2">
    <source>
        <dbReference type="SAM" id="MobiDB-lite"/>
    </source>
</evidence>
<dbReference type="EMBL" id="ML978711">
    <property type="protein sequence ID" value="KAF2091507.1"/>
    <property type="molecule type" value="Genomic_DNA"/>
</dbReference>
<organism evidence="3 4">
    <name type="scientific">Saccharata proteae CBS 121410</name>
    <dbReference type="NCBI Taxonomy" id="1314787"/>
    <lineage>
        <taxon>Eukaryota</taxon>
        <taxon>Fungi</taxon>
        <taxon>Dikarya</taxon>
        <taxon>Ascomycota</taxon>
        <taxon>Pezizomycotina</taxon>
        <taxon>Dothideomycetes</taxon>
        <taxon>Dothideomycetes incertae sedis</taxon>
        <taxon>Botryosphaeriales</taxon>
        <taxon>Saccharataceae</taxon>
        <taxon>Saccharata</taxon>
    </lineage>
</organism>
<feature type="coiled-coil region" evidence="1">
    <location>
        <begin position="586"/>
        <end position="620"/>
    </location>
</feature>
<feature type="compositionally biased region" description="Polar residues" evidence="2">
    <location>
        <begin position="15"/>
        <end position="31"/>
    </location>
</feature>
<feature type="region of interest" description="Disordered" evidence="2">
    <location>
        <begin position="15"/>
        <end position="41"/>
    </location>
</feature>
<feature type="region of interest" description="Disordered" evidence="2">
    <location>
        <begin position="278"/>
        <end position="301"/>
    </location>
</feature>
<gene>
    <name evidence="3" type="ORF">K490DRAFT_60946</name>
</gene>
<dbReference type="AlphaFoldDB" id="A0A9P4I1M7"/>
<proteinExistence type="predicted"/>
<sequence>MLANNWSSVARYVRNAQSSKPTRRNSISRSVTADKPTTFDDTSLEMTSWDAAARNTSPISTSTSQTTTRRVTSLEQTSIDAFSRVAATLNTITRDATALNNNNLNTTSSDAKARDDNILTTTSPSAAARDNTDRDNMSSGYTIIKACDSHHRPRKAAAPTRPAPILAFPVSKKPEDKNDNSRRRQRKAAGPIGPVPISTFPVAKKAEDKNDIRMDLKRHLPVEGRCSADDQFSAMCVDLGLGKRSMMTMSMDERKWVCMEWRRRFRLDWHDLGDEIKEHEEPELVTASEAEQAEAEDDDEEFGIESFSDDEDMVSIPQFDGVAEPAAEVEEHEQQKEEMMQRLETELAQAHTVNQQEHQDTADIQIVEPKGLGLRYLSDTERTILTAALFQDWLIEWDAISAADEEELFTEPLPNDEDDWFTVDLPKVDGHWFTIDLPNDDDNWFTVDLPKDDGHWYTVDLPPKDDGHWYTVDLPPKDDGYKYTAPLPKPEIKATPVSGPAPTDNESAAAESAPAEETTAAAPANEDSAASTEENGNTEETAPATAPADPPLTQKQIDMYAAFDAAFEGQDYTEFWALANDPAVEASSKRLRLEAEERDREELRAAIERTALEMAALMERVQEFGEQAHTIPDWVYTHVRAEEYEWASEETKEWWKMCRECDYIREWVENAERKKALREAKEAMVEGLGEALEEVTLEERQAQIVAVEDDEWVEVDGAENDPDMRAWEADE</sequence>
<keyword evidence="4" id="KW-1185">Reference proteome</keyword>
<reference evidence="3" key="1">
    <citation type="journal article" date="2020" name="Stud. Mycol.">
        <title>101 Dothideomycetes genomes: a test case for predicting lifestyles and emergence of pathogens.</title>
        <authorList>
            <person name="Haridas S."/>
            <person name="Albert R."/>
            <person name="Binder M."/>
            <person name="Bloem J."/>
            <person name="Labutti K."/>
            <person name="Salamov A."/>
            <person name="Andreopoulos B."/>
            <person name="Baker S."/>
            <person name="Barry K."/>
            <person name="Bills G."/>
            <person name="Bluhm B."/>
            <person name="Cannon C."/>
            <person name="Castanera R."/>
            <person name="Culley D."/>
            <person name="Daum C."/>
            <person name="Ezra D."/>
            <person name="Gonzalez J."/>
            <person name="Henrissat B."/>
            <person name="Kuo A."/>
            <person name="Liang C."/>
            <person name="Lipzen A."/>
            <person name="Lutzoni F."/>
            <person name="Magnuson J."/>
            <person name="Mondo S."/>
            <person name="Nolan M."/>
            <person name="Ohm R."/>
            <person name="Pangilinan J."/>
            <person name="Park H.-J."/>
            <person name="Ramirez L."/>
            <person name="Alfaro M."/>
            <person name="Sun H."/>
            <person name="Tritt A."/>
            <person name="Yoshinaga Y."/>
            <person name="Zwiers L.-H."/>
            <person name="Turgeon B."/>
            <person name="Goodwin S."/>
            <person name="Spatafora J."/>
            <person name="Crous P."/>
            <person name="Grigoriev I."/>
        </authorList>
    </citation>
    <scope>NUCLEOTIDE SEQUENCE</scope>
    <source>
        <strain evidence="3">CBS 121410</strain>
    </source>
</reference>
<feature type="region of interest" description="Disordered" evidence="2">
    <location>
        <begin position="481"/>
        <end position="551"/>
    </location>
</feature>
<accession>A0A9P4I1M7</accession>
<evidence type="ECO:0000313" key="4">
    <source>
        <dbReference type="Proteomes" id="UP000799776"/>
    </source>
</evidence>
<comment type="caution">
    <text evidence="3">The sequence shown here is derived from an EMBL/GenBank/DDBJ whole genome shotgun (WGS) entry which is preliminary data.</text>
</comment>
<protein>
    <submittedName>
        <fullName evidence="3">Uncharacterized protein</fullName>
    </submittedName>
</protein>
<keyword evidence="1" id="KW-0175">Coiled coil</keyword>
<feature type="compositionally biased region" description="Acidic residues" evidence="2">
    <location>
        <begin position="291"/>
        <end position="301"/>
    </location>
</feature>
<feature type="compositionally biased region" description="Low complexity" evidence="2">
    <location>
        <begin position="505"/>
        <end position="547"/>
    </location>
</feature>
<feature type="coiled-coil region" evidence="1">
    <location>
        <begin position="326"/>
        <end position="360"/>
    </location>
</feature>
<name>A0A9P4I1M7_9PEZI</name>
<evidence type="ECO:0000313" key="3">
    <source>
        <dbReference type="EMBL" id="KAF2091507.1"/>
    </source>
</evidence>
<evidence type="ECO:0000256" key="1">
    <source>
        <dbReference type="SAM" id="Coils"/>
    </source>
</evidence>